<proteinExistence type="predicted"/>
<dbReference type="EMBL" id="MTYH01000014">
    <property type="protein sequence ID" value="PNP46917.1"/>
    <property type="molecule type" value="Genomic_DNA"/>
</dbReference>
<evidence type="ECO:0000313" key="2">
    <source>
        <dbReference type="Proteomes" id="UP000236546"/>
    </source>
</evidence>
<evidence type="ECO:0000313" key="1">
    <source>
        <dbReference type="EMBL" id="PNP46917.1"/>
    </source>
</evidence>
<gene>
    <name evidence="1" type="ORF">TGAMA5MH_01870</name>
</gene>
<dbReference type="AlphaFoldDB" id="A0A2K0TN06"/>
<evidence type="ECO:0008006" key="3">
    <source>
        <dbReference type="Google" id="ProtNLM"/>
    </source>
</evidence>
<sequence>MTEHEIESQLSHQLSLEALPTKILLRIMCELTDLDAPFNLVRSSPVASCIFDHYAHEIMEAVLPMCPLKLEIQHLVRAVILARSSALPFNNLHEFKLLLEEQRLYLNDGYRSPPLTLPFDSLKAASLESIRSGLATACRISALTYTCLGFYLGRLHDKSICNPYHCGTREYPLQIFVRNTTHSWTRSVGKPVRANYNRPPSWVEEMRVARALWKMQLVGEVQKLAIRDPDGLGWPLEDIEEAARLEPEGFVTNHNHYFDGMEEEAKTVCEYLQQLRGEDEDGKPSQRPPIDYYRLPRPPAIEARTWITEMPEPTMRKIQFGNVYDLGNRLIPADPPIQSLELLVRGRPPERLGIRKSPFRG</sequence>
<comment type="caution">
    <text evidence="1">The sequence shown here is derived from an EMBL/GenBank/DDBJ whole genome shotgun (WGS) entry which is preliminary data.</text>
</comment>
<protein>
    <recommendedName>
        <fullName evidence="3">F-box domain-containing protein</fullName>
    </recommendedName>
</protein>
<name>A0A2K0TN06_9HYPO</name>
<reference evidence="1 2" key="1">
    <citation type="submission" date="2017-02" db="EMBL/GenBank/DDBJ databases">
        <title>Genomes of Trichoderma spp. with biocontrol activity.</title>
        <authorList>
            <person name="Gardiner D."/>
            <person name="Kazan K."/>
            <person name="Vos C."/>
            <person name="Harvey P."/>
        </authorList>
    </citation>
    <scope>NUCLEOTIDE SEQUENCE [LARGE SCALE GENOMIC DNA]</scope>
    <source>
        <strain evidence="1 2">A5MH</strain>
    </source>
</reference>
<dbReference type="Proteomes" id="UP000236546">
    <property type="component" value="Unassembled WGS sequence"/>
</dbReference>
<dbReference type="OrthoDB" id="4358152at2759"/>
<accession>A0A2K0TN06</accession>
<organism evidence="1 2">
    <name type="scientific">Trichoderma gamsii</name>
    <dbReference type="NCBI Taxonomy" id="398673"/>
    <lineage>
        <taxon>Eukaryota</taxon>
        <taxon>Fungi</taxon>
        <taxon>Dikarya</taxon>
        <taxon>Ascomycota</taxon>
        <taxon>Pezizomycotina</taxon>
        <taxon>Sordariomycetes</taxon>
        <taxon>Hypocreomycetidae</taxon>
        <taxon>Hypocreales</taxon>
        <taxon>Hypocreaceae</taxon>
        <taxon>Trichoderma</taxon>
    </lineage>
</organism>